<keyword evidence="5" id="KW-1185">Reference proteome</keyword>
<name>A0ABU9L2E3_9FLAO</name>
<keyword evidence="2" id="KW-0456">Lyase</keyword>
<sequence>MEKELKMENLTIYAKNITILTGDEELDKHLEIGADPHGAMCTGTGHSRADVKHDPSAPKPKMKLTQEEQDIYDGKKGEVLSKVMKTVIAYGEAFGASKLVDLGGNPHTVLLGGTPAVTPVIDILNECADAGLKTYAEYTINPRPYDFYNVEVDPEHQLKLQSMFSTQTELEKMHVRLGAKNYNYWSCACYWPEVGNAPAHGTNLAWSESSAVNYANSVLGARSNRNSGGIEMLCNILGKAPYFGLMTDEGRKAKWLIEVKTKGEPNWSVLGGAIGMKVMEDVPYIVGIDKYLGQVDGISMGKLKDMGAATATNGAVGLYHVENITPDAIDEGRKLLAKDYKTYVIDDEIIEQVRKHYPNLWTQKDAKPTRAFVGCPHNSFHQLYDWGMKVTHELSNRGQERVAIPLHLLCSTLVKDHFMDKHPELVRDMIRAGITFTNSCPLTFLGIPGITKTEFAVTNSNKAREYTNSRFFRDEDILEIVLSGEIPEEAV</sequence>
<dbReference type="Proteomes" id="UP001474120">
    <property type="component" value="Unassembled WGS sequence"/>
</dbReference>
<dbReference type="PANTHER" id="PTHR36577:SF3">
    <property type="entry name" value="DUF521 DOMAIN PROTEIN (AFU_ORTHOLOGUE AFUA_6G00490)"/>
    <property type="match status" value="1"/>
</dbReference>
<organism evidence="4 5">
    <name type="scientific">Lutimonas vermicola</name>
    <dbReference type="NCBI Taxonomy" id="414288"/>
    <lineage>
        <taxon>Bacteria</taxon>
        <taxon>Pseudomonadati</taxon>
        <taxon>Bacteroidota</taxon>
        <taxon>Flavobacteriia</taxon>
        <taxon>Flavobacteriales</taxon>
        <taxon>Flavobacteriaceae</taxon>
        <taxon>Lutimonas</taxon>
    </lineage>
</organism>
<dbReference type="PANTHER" id="PTHR36577">
    <property type="entry name" value="DUF521 DOMAIN PROTEIN (AFU_ORTHOLOGUE AFUA_6G00490)"/>
    <property type="match status" value="1"/>
</dbReference>
<proteinExistence type="predicted"/>
<evidence type="ECO:0000313" key="5">
    <source>
        <dbReference type="Proteomes" id="UP001474120"/>
    </source>
</evidence>
<protein>
    <submittedName>
        <fullName evidence="4">Aconitase X</fullName>
    </submittedName>
</protein>
<evidence type="ECO:0000256" key="2">
    <source>
        <dbReference type="ARBA" id="ARBA00023239"/>
    </source>
</evidence>
<evidence type="ECO:0000313" key="4">
    <source>
        <dbReference type="EMBL" id="MEL4455757.1"/>
    </source>
</evidence>
<comment type="caution">
    <text evidence="4">The sequence shown here is derived from an EMBL/GenBank/DDBJ whole genome shotgun (WGS) entry which is preliminary data.</text>
</comment>
<dbReference type="InterPro" id="IPR007506">
    <property type="entry name" value="PMDh-L-like_dom"/>
</dbReference>
<keyword evidence="1" id="KW-0408">Iron</keyword>
<dbReference type="Pfam" id="PF04412">
    <property type="entry name" value="AcnX"/>
    <property type="match status" value="1"/>
</dbReference>
<feature type="domain" description="Phosphomevalonate dehydratase large subunit-like" evidence="3">
    <location>
        <begin position="62"/>
        <end position="469"/>
    </location>
</feature>
<evidence type="ECO:0000259" key="3">
    <source>
        <dbReference type="Pfam" id="PF04412"/>
    </source>
</evidence>
<dbReference type="EMBL" id="JBCDNA010000002">
    <property type="protein sequence ID" value="MEL4455757.1"/>
    <property type="molecule type" value="Genomic_DNA"/>
</dbReference>
<evidence type="ECO:0000256" key="1">
    <source>
        <dbReference type="ARBA" id="ARBA00023004"/>
    </source>
</evidence>
<dbReference type="RefSeq" id="WP_342159708.1">
    <property type="nucleotide sequence ID" value="NZ_JBCDNA010000002.1"/>
</dbReference>
<gene>
    <name evidence="4" type="ORF">AABB81_07610</name>
</gene>
<reference evidence="4 5" key="1">
    <citation type="submission" date="2024-04" db="EMBL/GenBank/DDBJ databases">
        <title>whole genome sequencing of Lutimonas vermicola strain IMCC1616.</title>
        <authorList>
            <person name="Bae S.S."/>
        </authorList>
    </citation>
    <scope>NUCLEOTIDE SEQUENCE [LARGE SCALE GENOMIC DNA]</scope>
    <source>
        <strain evidence="4 5">IMCC1616</strain>
    </source>
</reference>
<accession>A0ABU9L2E3</accession>